<protein>
    <submittedName>
        <fullName evidence="2">(northern house mosquito) hypothetical protein</fullName>
    </submittedName>
</protein>
<dbReference type="AlphaFoldDB" id="A0A8D8MPB1"/>
<organism evidence="2">
    <name type="scientific">Culex pipiens</name>
    <name type="common">House mosquito</name>
    <dbReference type="NCBI Taxonomy" id="7175"/>
    <lineage>
        <taxon>Eukaryota</taxon>
        <taxon>Metazoa</taxon>
        <taxon>Ecdysozoa</taxon>
        <taxon>Arthropoda</taxon>
        <taxon>Hexapoda</taxon>
        <taxon>Insecta</taxon>
        <taxon>Pterygota</taxon>
        <taxon>Neoptera</taxon>
        <taxon>Endopterygota</taxon>
        <taxon>Diptera</taxon>
        <taxon>Nematocera</taxon>
        <taxon>Culicoidea</taxon>
        <taxon>Culicidae</taxon>
        <taxon>Culicinae</taxon>
        <taxon>Culicini</taxon>
        <taxon>Culex</taxon>
        <taxon>Culex</taxon>
    </lineage>
</organism>
<sequence length="101" mass="11146">MCTTMLSALVPRRSAFWLITTRETLTRTSRNPTLSTRRDVTLTLDTITRTTLLSPSSSTLEASVVRNSSSRTPPPESATAMSPCSTLDLSLKVAKRRPNMF</sequence>
<name>A0A8D8MPB1_CULPI</name>
<dbReference type="EMBL" id="HBUE01213530">
    <property type="protein sequence ID" value="CAG6535568.1"/>
    <property type="molecule type" value="Transcribed_RNA"/>
</dbReference>
<reference evidence="2" key="1">
    <citation type="submission" date="2021-05" db="EMBL/GenBank/DDBJ databases">
        <authorList>
            <person name="Alioto T."/>
            <person name="Alioto T."/>
            <person name="Gomez Garrido J."/>
        </authorList>
    </citation>
    <scope>NUCLEOTIDE SEQUENCE</scope>
</reference>
<evidence type="ECO:0000313" key="2">
    <source>
        <dbReference type="EMBL" id="CAG6535568.1"/>
    </source>
</evidence>
<dbReference type="EMBL" id="HBUE01320036">
    <property type="protein sequence ID" value="CAG6587556.1"/>
    <property type="molecule type" value="Transcribed_RNA"/>
</dbReference>
<accession>A0A8D8MPB1</accession>
<feature type="region of interest" description="Disordered" evidence="1">
    <location>
        <begin position="58"/>
        <end position="84"/>
    </location>
</feature>
<evidence type="ECO:0000256" key="1">
    <source>
        <dbReference type="SAM" id="MobiDB-lite"/>
    </source>
</evidence>
<proteinExistence type="predicted"/>